<feature type="transmembrane region" description="Helical" evidence="2">
    <location>
        <begin position="186"/>
        <end position="203"/>
    </location>
</feature>
<evidence type="ECO:0000313" key="4">
    <source>
        <dbReference type="Proteomes" id="UP000300879"/>
    </source>
</evidence>
<dbReference type="AlphaFoldDB" id="A0A4P8XFJ9"/>
<dbReference type="Proteomes" id="UP000300879">
    <property type="component" value="Chromosome"/>
</dbReference>
<gene>
    <name evidence="3" type="ORF">E6C60_0484</name>
</gene>
<feature type="transmembrane region" description="Helical" evidence="2">
    <location>
        <begin position="235"/>
        <end position="253"/>
    </location>
</feature>
<feature type="transmembrane region" description="Helical" evidence="2">
    <location>
        <begin position="12"/>
        <end position="33"/>
    </location>
</feature>
<accession>A0A4P8XFJ9</accession>
<dbReference type="KEGG" id="palo:E6C60_0484"/>
<feature type="transmembrane region" description="Helical" evidence="2">
    <location>
        <begin position="145"/>
        <end position="166"/>
    </location>
</feature>
<keyword evidence="4" id="KW-1185">Reference proteome</keyword>
<feature type="compositionally biased region" description="Basic residues" evidence="1">
    <location>
        <begin position="302"/>
        <end position="313"/>
    </location>
</feature>
<protein>
    <submittedName>
        <fullName evidence="3">Uncharacterized protein</fullName>
    </submittedName>
</protein>
<keyword evidence="2" id="KW-0812">Transmembrane</keyword>
<dbReference type="EMBL" id="CP040396">
    <property type="protein sequence ID" value="QCT01207.1"/>
    <property type="molecule type" value="Genomic_DNA"/>
</dbReference>
<dbReference type="RefSeq" id="WP_175415156.1">
    <property type="nucleotide sequence ID" value="NZ_CP040396.1"/>
</dbReference>
<proteinExistence type="predicted"/>
<feature type="region of interest" description="Disordered" evidence="1">
    <location>
        <begin position="275"/>
        <end position="313"/>
    </location>
</feature>
<keyword evidence="2" id="KW-0472">Membrane</keyword>
<feature type="compositionally biased region" description="Basic and acidic residues" evidence="1">
    <location>
        <begin position="292"/>
        <end position="301"/>
    </location>
</feature>
<sequence>MSLAEWIDGFFGSIEGLLAVLLAAAVFLGLYIYTSSRLQAERTEALERIRQSLTLYTQLAGPLSAAVNRLDHDPEADGQLAALLLECKAADRLTPQLLEQINAYLKDRDHARLPRLSRSLESEMNALVAERGETLRRLETPGFGLGLWLLLKPAVPGLLFLAVVLLSSALITRLREPSSWTQPELWLLWLSSMLAALSVYRLLMDARRGLPGSLFYGLHLLIAAAALPLFFWPEAAYYTLASQLMLYAAGFWFQSAPSRKERPYAGHPELLEQFRERTSASPEAEGNAAGEPVRRAPEPRTPRRGKARRSPKS</sequence>
<name>A0A4P8XFJ9_9BACL</name>
<feature type="transmembrane region" description="Helical" evidence="2">
    <location>
        <begin position="210"/>
        <end position="229"/>
    </location>
</feature>
<evidence type="ECO:0000256" key="1">
    <source>
        <dbReference type="SAM" id="MobiDB-lite"/>
    </source>
</evidence>
<keyword evidence="2" id="KW-1133">Transmembrane helix</keyword>
<organism evidence="3 4">
    <name type="scientific">Paenibacillus algicola</name>
    <dbReference type="NCBI Taxonomy" id="2565926"/>
    <lineage>
        <taxon>Bacteria</taxon>
        <taxon>Bacillati</taxon>
        <taxon>Bacillota</taxon>
        <taxon>Bacilli</taxon>
        <taxon>Bacillales</taxon>
        <taxon>Paenibacillaceae</taxon>
        <taxon>Paenibacillus</taxon>
    </lineage>
</organism>
<reference evidence="3 4" key="1">
    <citation type="submission" date="2019-05" db="EMBL/GenBank/DDBJ databases">
        <authorList>
            <person name="Chen C."/>
        </authorList>
    </citation>
    <scope>NUCLEOTIDE SEQUENCE [LARGE SCALE GENOMIC DNA]</scope>
    <source>
        <strain evidence="3 4">HB172198</strain>
    </source>
</reference>
<evidence type="ECO:0000256" key="2">
    <source>
        <dbReference type="SAM" id="Phobius"/>
    </source>
</evidence>
<evidence type="ECO:0000313" key="3">
    <source>
        <dbReference type="EMBL" id="QCT01207.1"/>
    </source>
</evidence>